<dbReference type="EMBL" id="KQ090181">
    <property type="protein sequence ID" value="KMT02189.1"/>
    <property type="molecule type" value="Genomic_DNA"/>
</dbReference>
<dbReference type="Proteomes" id="UP000035740">
    <property type="component" value="Chromosome 9"/>
</dbReference>
<keyword evidence="2" id="KW-1185">Reference proteome</keyword>
<organism evidence="1 2">
    <name type="scientific">Beta vulgaris subsp. vulgaris</name>
    <name type="common">Beet</name>
    <dbReference type="NCBI Taxonomy" id="3555"/>
    <lineage>
        <taxon>Eukaryota</taxon>
        <taxon>Viridiplantae</taxon>
        <taxon>Streptophyta</taxon>
        <taxon>Embryophyta</taxon>
        <taxon>Tracheophyta</taxon>
        <taxon>Spermatophyta</taxon>
        <taxon>Magnoliopsida</taxon>
        <taxon>eudicotyledons</taxon>
        <taxon>Gunneridae</taxon>
        <taxon>Pentapetalae</taxon>
        <taxon>Caryophyllales</taxon>
        <taxon>Chenopodiaceae</taxon>
        <taxon>Betoideae</taxon>
        <taxon>Beta</taxon>
    </lineage>
</organism>
<name>A0A0J8BQF1_BETVV</name>
<sequence>MIAGRSSMSSVLSGKLGNSVKSEIVFRSGRNKRSKSCKSLFSSRKRSCNNLVDASSKRHDELEAAQRAETNNKIANDDGIETGWGLNQLSSLQHTGDTRWSSHLNSINSIHRLYNATGKVLQTIIEDRNRSQRSEADASFDTLKSYEFVFILHLMKKLLALSDNLCQALQRRTQDVVNAMDLVSTTKELIQNFRDNGWNDLLVKIDSLCEKNGVQIPDMTAPYTAGKGRSRLPINITLEHHYRVDFFIAATDSQLREINNRFDVQMIDLLSLSSALDPKDSYMSFDVDKICLLVSEHYPQNFST</sequence>
<accession>A0A0J8BQF1</accession>
<gene>
    <name evidence="1" type="ORF">BVRB_9g207040</name>
</gene>
<dbReference type="AlphaFoldDB" id="A0A0J8BQF1"/>
<reference evidence="1 2" key="1">
    <citation type="journal article" date="2014" name="Nature">
        <title>The genome of the recently domesticated crop plant sugar beet (Beta vulgaris).</title>
        <authorList>
            <person name="Dohm J.C."/>
            <person name="Minoche A.E."/>
            <person name="Holtgrawe D."/>
            <person name="Capella-Gutierrez S."/>
            <person name="Zakrzewski F."/>
            <person name="Tafer H."/>
            <person name="Rupp O."/>
            <person name="Sorensen T.R."/>
            <person name="Stracke R."/>
            <person name="Reinhardt R."/>
            <person name="Goesmann A."/>
            <person name="Kraft T."/>
            <person name="Schulz B."/>
            <person name="Stadler P.F."/>
            <person name="Schmidt T."/>
            <person name="Gabaldon T."/>
            <person name="Lehrach H."/>
            <person name="Weisshaar B."/>
            <person name="Himmelbauer H."/>
        </authorList>
    </citation>
    <scope>NUCLEOTIDE SEQUENCE [LARGE SCALE GENOMIC DNA]</scope>
    <source>
        <tissue evidence="1">Taproot</tissue>
    </source>
</reference>
<dbReference type="Gramene" id="KMT02189">
    <property type="protein sequence ID" value="KMT02189"/>
    <property type="gene ID" value="BVRB_9g207040"/>
</dbReference>
<evidence type="ECO:0000313" key="1">
    <source>
        <dbReference type="EMBL" id="KMT02189.1"/>
    </source>
</evidence>
<dbReference type="PANTHER" id="PTHR11697:SF230">
    <property type="entry name" value="ZINC FINGER, MYM DOMAIN CONTAINING 1"/>
    <property type="match status" value="1"/>
</dbReference>
<evidence type="ECO:0008006" key="3">
    <source>
        <dbReference type="Google" id="ProtNLM"/>
    </source>
</evidence>
<dbReference type="eggNOG" id="ENOG502QWCA">
    <property type="taxonomic scope" value="Eukaryota"/>
</dbReference>
<dbReference type="OMA" id="CYEDCED"/>
<protein>
    <recommendedName>
        <fullName evidence="3">DUF4371 domain-containing protein</fullName>
    </recommendedName>
</protein>
<evidence type="ECO:0000313" key="2">
    <source>
        <dbReference type="Proteomes" id="UP000035740"/>
    </source>
</evidence>
<proteinExistence type="predicted"/>
<dbReference type="PANTHER" id="PTHR11697">
    <property type="entry name" value="GENERAL TRANSCRIPTION FACTOR 2-RELATED ZINC FINGER PROTEIN"/>
    <property type="match status" value="1"/>
</dbReference>
<dbReference type="OrthoDB" id="118159at2759"/>
<dbReference type="InterPro" id="IPR055298">
    <property type="entry name" value="AtLOH3-like"/>
</dbReference>